<evidence type="ECO:0000313" key="4">
    <source>
        <dbReference type="EMBL" id="AGY60378.1"/>
    </source>
</evidence>
<evidence type="ECO:0000313" key="3">
    <source>
        <dbReference type="EMBL" id="AGY59611.1"/>
    </source>
</evidence>
<keyword evidence="5" id="KW-1185">Reference proteome</keyword>
<dbReference type="Proteomes" id="UP000017396">
    <property type="component" value="Chromosome"/>
</dbReference>
<dbReference type="KEGG" id="glj:GKIL_3008"/>
<dbReference type="STRING" id="1183438.GKIL_3008"/>
<dbReference type="AlphaFoldDB" id="U5QL04"/>
<dbReference type="HOGENOM" id="CLU_056788_15_1_3"/>
<dbReference type="GO" id="GO:0003676">
    <property type="term" value="F:nucleic acid binding"/>
    <property type="evidence" value="ECO:0007669"/>
    <property type="project" value="InterPro"/>
</dbReference>
<dbReference type="InterPro" id="IPR036397">
    <property type="entry name" value="RNaseH_sf"/>
</dbReference>
<dbReference type="EMBL" id="CP003587">
    <property type="protein sequence ID" value="AGY59611.1"/>
    <property type="molecule type" value="Genomic_DNA"/>
</dbReference>
<dbReference type="Gene3D" id="3.30.420.10">
    <property type="entry name" value="Ribonuclease H-like superfamily/Ribonuclease H"/>
    <property type="match status" value="1"/>
</dbReference>
<evidence type="ECO:0000259" key="1">
    <source>
        <dbReference type="Pfam" id="PF13358"/>
    </source>
</evidence>
<protein>
    <submittedName>
        <fullName evidence="3">Transposase</fullName>
    </submittedName>
</protein>
<proteinExistence type="predicted"/>
<evidence type="ECO:0000313" key="2">
    <source>
        <dbReference type="EMBL" id="AGY59254.1"/>
    </source>
</evidence>
<organism evidence="3 5">
    <name type="scientific">Gloeobacter kilaueensis (strain ATCC BAA-2537 / CCAP 1431/1 / ULC 316 / JS1)</name>
    <dbReference type="NCBI Taxonomy" id="1183438"/>
    <lineage>
        <taxon>Bacteria</taxon>
        <taxon>Bacillati</taxon>
        <taxon>Cyanobacteriota</taxon>
        <taxon>Cyanophyceae</taxon>
        <taxon>Gloeobacterales</taxon>
        <taxon>Gloeobacteraceae</taxon>
        <taxon>Gloeobacter</taxon>
    </lineage>
</organism>
<evidence type="ECO:0000313" key="5">
    <source>
        <dbReference type="Proteomes" id="UP000017396"/>
    </source>
</evidence>
<accession>U5QL04</accession>
<reference evidence="3 5" key="2">
    <citation type="journal article" date="2013" name="PLoS ONE">
        <title>Cultivation and Complete Genome Sequencing of Gloeobacter kilaueensis sp. nov., from a Lava Cave in Kilauea Caldera, Hawai'i.</title>
        <authorList>
            <person name="Saw J.H."/>
            <person name="Schatz M."/>
            <person name="Brown M.V."/>
            <person name="Kunkel D.D."/>
            <person name="Foster J.S."/>
            <person name="Shick H."/>
            <person name="Christensen S."/>
            <person name="Hou S."/>
            <person name="Wan X."/>
            <person name="Donachie S.P."/>
        </authorList>
    </citation>
    <scope>NUCLEOTIDE SEQUENCE [LARGE SCALE GENOMIC DNA]</scope>
    <source>
        <strain evidence="5">JS</strain>
        <strain evidence="3">JS1</strain>
    </source>
</reference>
<dbReference type="Pfam" id="PF13358">
    <property type="entry name" value="DDE_3"/>
    <property type="match status" value="1"/>
</dbReference>
<feature type="domain" description="Tc1-like transposase DDE" evidence="1">
    <location>
        <begin position="3"/>
        <end position="150"/>
    </location>
</feature>
<reference evidence="3" key="1">
    <citation type="submission" date="2012-05" db="EMBL/GenBank/DDBJ databases">
        <authorList>
            <person name="Saw J.H.W."/>
            <person name="Foster J."/>
            <person name="Brown M.V."/>
            <person name="Schatz M.C."/>
            <person name="Hou S."/>
            <person name="Alam M."/>
            <person name="Donachie S.P."/>
        </authorList>
    </citation>
    <scope>NUCLEOTIDE SEQUENCE</scope>
    <source>
        <strain evidence="3">JS1</strain>
    </source>
</reference>
<dbReference type="InterPro" id="IPR038717">
    <property type="entry name" value="Tc1-like_DDE_dom"/>
</dbReference>
<dbReference type="KEGG" id="glj:GKIL_4132"/>
<dbReference type="EMBL" id="CP003587">
    <property type="protein sequence ID" value="AGY59254.1"/>
    <property type="molecule type" value="Genomic_DNA"/>
</dbReference>
<name>U5QL04_GLOK1</name>
<dbReference type="KEGG" id="glj:GKIL_3365"/>
<dbReference type="EMBL" id="CP003587">
    <property type="protein sequence ID" value="AGY60378.1"/>
    <property type="molecule type" value="Genomic_DNA"/>
</dbReference>
<sequence>MHIKYLDESGFSLPSVIGYTWAEVGKQKRIEQPNRRGKRISVLGIYAPGEAFNYGVSLGSIKNDVYIELMDWEAKRAAERLAETGQITVIVQDNYSVHKHWRVKERWPVWERQGLYVFFLPVCCPEMNRIEEEWHQVKAHHMKCRSFEMEYELAEAVIEAIDERYLGKGLQCERYLFN</sequence>
<dbReference type="eggNOG" id="COG3335">
    <property type="taxonomic scope" value="Bacteria"/>
</dbReference>
<gene>
    <name evidence="2" type="ORF">GKIL_3008</name>
    <name evidence="3" type="ORF">GKIL_3365</name>
    <name evidence="4" type="ORF">GKIL_4132</name>
</gene>